<dbReference type="Gene3D" id="1.10.10.10">
    <property type="entry name" value="Winged helix-like DNA-binding domain superfamily/Winged helix DNA-binding domain"/>
    <property type="match status" value="1"/>
</dbReference>
<dbReference type="InterPro" id="IPR036388">
    <property type="entry name" value="WH-like_DNA-bd_sf"/>
</dbReference>
<protein>
    <submittedName>
        <fullName evidence="7">IclR family transcriptional regulator</fullName>
    </submittedName>
</protein>
<dbReference type="PROSITE" id="PS51078">
    <property type="entry name" value="ICLR_ED"/>
    <property type="match status" value="1"/>
</dbReference>
<dbReference type="InterPro" id="IPR005471">
    <property type="entry name" value="Tscrpt_reg_IclR_N"/>
</dbReference>
<evidence type="ECO:0000256" key="1">
    <source>
        <dbReference type="ARBA" id="ARBA00023015"/>
    </source>
</evidence>
<dbReference type="GO" id="GO:0045892">
    <property type="term" value="P:negative regulation of DNA-templated transcription"/>
    <property type="evidence" value="ECO:0007669"/>
    <property type="project" value="TreeGrafter"/>
</dbReference>
<dbReference type="InterPro" id="IPR014757">
    <property type="entry name" value="Tscrpt_reg_IclR_C"/>
</dbReference>
<dbReference type="PANTHER" id="PTHR30136:SF33">
    <property type="entry name" value="TRANSCRIPTIONAL REGULATORY PROTEIN"/>
    <property type="match status" value="1"/>
</dbReference>
<keyword evidence="3" id="KW-0804">Transcription</keyword>
<dbReference type="Pfam" id="PF09339">
    <property type="entry name" value="HTH_IclR"/>
    <property type="match status" value="1"/>
</dbReference>
<dbReference type="OrthoDB" id="5401369at2"/>
<dbReference type="EMBL" id="NEVM01000002">
    <property type="protein sequence ID" value="OZI33843.1"/>
    <property type="molecule type" value="Genomic_DNA"/>
</dbReference>
<evidence type="ECO:0000313" key="8">
    <source>
        <dbReference type="Proteomes" id="UP000216020"/>
    </source>
</evidence>
<evidence type="ECO:0000256" key="3">
    <source>
        <dbReference type="ARBA" id="ARBA00023163"/>
    </source>
</evidence>
<feature type="region of interest" description="Disordered" evidence="4">
    <location>
        <begin position="1"/>
        <end position="31"/>
    </location>
</feature>
<evidence type="ECO:0000256" key="2">
    <source>
        <dbReference type="ARBA" id="ARBA00023125"/>
    </source>
</evidence>
<dbReference type="SMART" id="SM00346">
    <property type="entry name" value="HTH_ICLR"/>
    <property type="match status" value="1"/>
</dbReference>
<sequence>MQSFRPQGKPQVEQAPAVRDRAGRRRRAPVAEGAERSADFITALARGLQVLRCFQDGSGALGNLELARLTGLPKATLSRITYTLTELGYLRYDRDSGRYAPGHGVLTLGLGLLSGLEVRQLAKPAMQSLAQQTGGALALGTCDGDAMAYVEAIHGSSALYLRLPVGCRVSMDSAMGRAYLALLPAPARRDMLARLGPLAPAPEVVGRCVDDLAATGCCFAMGEWQSGINAAAAPFESATGEGIFVISCGGPATLLPEAVLRDEVAPVLRRAAQALSRPAA</sequence>
<reference evidence="8" key="1">
    <citation type="submission" date="2017-05" db="EMBL/GenBank/DDBJ databases">
        <title>Complete and WGS of Bordetella genogroups.</title>
        <authorList>
            <person name="Spilker T."/>
            <person name="Lipuma J."/>
        </authorList>
    </citation>
    <scope>NUCLEOTIDE SEQUENCE [LARGE SCALE GENOMIC DNA]</scope>
    <source>
        <strain evidence="8">AU16122</strain>
    </source>
</reference>
<evidence type="ECO:0000259" key="5">
    <source>
        <dbReference type="PROSITE" id="PS51077"/>
    </source>
</evidence>
<accession>A0A261SBR6</accession>
<evidence type="ECO:0000256" key="4">
    <source>
        <dbReference type="SAM" id="MobiDB-lite"/>
    </source>
</evidence>
<dbReference type="RefSeq" id="WP_094852851.1">
    <property type="nucleotide sequence ID" value="NZ_NEVM01000002.1"/>
</dbReference>
<dbReference type="Pfam" id="PF01614">
    <property type="entry name" value="IclR_C"/>
    <property type="match status" value="1"/>
</dbReference>
<keyword evidence="1" id="KW-0805">Transcription regulation</keyword>
<dbReference type="PROSITE" id="PS51077">
    <property type="entry name" value="HTH_ICLR"/>
    <property type="match status" value="1"/>
</dbReference>
<feature type="domain" description="HTH iclR-type" evidence="5">
    <location>
        <begin position="41"/>
        <end position="103"/>
    </location>
</feature>
<name>A0A261SBR6_9BORD</name>
<dbReference type="GO" id="GO:0003677">
    <property type="term" value="F:DNA binding"/>
    <property type="evidence" value="ECO:0007669"/>
    <property type="project" value="UniProtKB-KW"/>
</dbReference>
<dbReference type="InterPro" id="IPR036390">
    <property type="entry name" value="WH_DNA-bd_sf"/>
</dbReference>
<proteinExistence type="predicted"/>
<keyword evidence="2" id="KW-0238">DNA-binding</keyword>
<dbReference type="AlphaFoldDB" id="A0A261SBR6"/>
<dbReference type="SUPFAM" id="SSF46785">
    <property type="entry name" value="Winged helix' DNA-binding domain"/>
    <property type="match status" value="1"/>
</dbReference>
<dbReference type="InterPro" id="IPR050707">
    <property type="entry name" value="HTH_MetabolicPath_Reg"/>
</dbReference>
<keyword evidence="8" id="KW-1185">Reference proteome</keyword>
<comment type="caution">
    <text evidence="7">The sequence shown here is derived from an EMBL/GenBank/DDBJ whole genome shotgun (WGS) entry which is preliminary data.</text>
</comment>
<gene>
    <name evidence="7" type="ORF">CAL29_09670</name>
</gene>
<dbReference type="Gene3D" id="3.30.450.40">
    <property type="match status" value="1"/>
</dbReference>
<dbReference type="PANTHER" id="PTHR30136">
    <property type="entry name" value="HELIX-TURN-HELIX TRANSCRIPTIONAL REGULATOR, ICLR FAMILY"/>
    <property type="match status" value="1"/>
</dbReference>
<dbReference type="GO" id="GO:0003700">
    <property type="term" value="F:DNA-binding transcription factor activity"/>
    <property type="evidence" value="ECO:0007669"/>
    <property type="project" value="TreeGrafter"/>
</dbReference>
<dbReference type="SUPFAM" id="SSF55781">
    <property type="entry name" value="GAF domain-like"/>
    <property type="match status" value="1"/>
</dbReference>
<dbReference type="InterPro" id="IPR029016">
    <property type="entry name" value="GAF-like_dom_sf"/>
</dbReference>
<evidence type="ECO:0000313" key="7">
    <source>
        <dbReference type="EMBL" id="OZI33843.1"/>
    </source>
</evidence>
<feature type="domain" description="IclR-ED" evidence="6">
    <location>
        <begin position="104"/>
        <end position="280"/>
    </location>
</feature>
<dbReference type="Proteomes" id="UP000216020">
    <property type="component" value="Unassembled WGS sequence"/>
</dbReference>
<organism evidence="7 8">
    <name type="scientific">Bordetella genomosp. 10</name>
    <dbReference type="NCBI Taxonomy" id="1416804"/>
    <lineage>
        <taxon>Bacteria</taxon>
        <taxon>Pseudomonadati</taxon>
        <taxon>Pseudomonadota</taxon>
        <taxon>Betaproteobacteria</taxon>
        <taxon>Burkholderiales</taxon>
        <taxon>Alcaligenaceae</taxon>
        <taxon>Bordetella</taxon>
    </lineage>
</organism>
<evidence type="ECO:0000259" key="6">
    <source>
        <dbReference type="PROSITE" id="PS51078"/>
    </source>
</evidence>